<reference evidence="1" key="1">
    <citation type="submission" date="2022-04" db="EMBL/GenBank/DDBJ databases">
        <title>Chromosome-scale genome assembly of Holotrichia oblita Faldermann.</title>
        <authorList>
            <person name="Rongchong L."/>
        </authorList>
    </citation>
    <scope>NUCLEOTIDE SEQUENCE</scope>
    <source>
        <strain evidence="1">81SQS9</strain>
    </source>
</reference>
<dbReference type="EMBL" id="CM043022">
    <property type="protein sequence ID" value="KAI4456826.1"/>
    <property type="molecule type" value="Genomic_DNA"/>
</dbReference>
<comment type="caution">
    <text evidence="1">The sequence shown here is derived from an EMBL/GenBank/DDBJ whole genome shotgun (WGS) entry which is preliminary data.</text>
</comment>
<accession>A0ACB9STR7</accession>
<organism evidence="1 2">
    <name type="scientific">Holotrichia oblita</name>
    <name type="common">Chafer beetle</name>
    <dbReference type="NCBI Taxonomy" id="644536"/>
    <lineage>
        <taxon>Eukaryota</taxon>
        <taxon>Metazoa</taxon>
        <taxon>Ecdysozoa</taxon>
        <taxon>Arthropoda</taxon>
        <taxon>Hexapoda</taxon>
        <taxon>Insecta</taxon>
        <taxon>Pterygota</taxon>
        <taxon>Neoptera</taxon>
        <taxon>Endopterygota</taxon>
        <taxon>Coleoptera</taxon>
        <taxon>Polyphaga</taxon>
        <taxon>Scarabaeiformia</taxon>
        <taxon>Scarabaeidae</taxon>
        <taxon>Melolonthinae</taxon>
        <taxon>Holotrichia</taxon>
    </lineage>
</organism>
<proteinExistence type="predicted"/>
<protein>
    <submittedName>
        <fullName evidence="1">Unkempt family member</fullName>
    </submittedName>
</protein>
<keyword evidence="2" id="KW-1185">Reference proteome</keyword>
<dbReference type="Proteomes" id="UP001056778">
    <property type="component" value="Chromosome 8"/>
</dbReference>
<name>A0ACB9STR7_HOLOL</name>
<evidence type="ECO:0000313" key="1">
    <source>
        <dbReference type="EMBL" id="KAI4456826.1"/>
    </source>
</evidence>
<sequence length="602" mass="67036">MPSESKPLLTAQTEKPNHYSCPFLHRTAGDTERRYHLRYYKTCMCVHDTDARGYCVKNGMHCAFAHGSHDHRPPVYDIKEIQALEASEADGSSANGPNALDKERNLMNEDPKWQDTNYVLTNYKTEPCKRPPRLCRQGYACPQYHNSKDKRRSPRKFKYRSTPCPNVKHGEEWGEPANCDSGDLCSYCHTRTEQQFHPEIYKSTKCNDVQQAGYCPRGVFCAFAHVEQEMGVSRENAGSLDTGTNFADIISNVLPPSVDKVKEKSSDSSNGSSEVSESASTSSLGSNSSHSKAPGAQLTHKPIPYNRPNTSFNHLELKQLLAIENDSSLDVLEREQRKQTYLAYGGIGSSSFFGDTIDSVVSNALDELHLDNTLNLSSLDRDLDAESPTVSNSISVGLASSGLLGSSAPVNIPGAQRSGLGAFSPTSNSPLQLYNSISPSISSNMEIARLREELSTSRIQLSKWEDRLGQARTACEAWQRETEEANRKVQMTEGKLNETMAQYNNLKSEYEKLQGGPHLHSIKKVSELSKLPLSVLKNIQAQLRQDLEEIDKVLYRETASKCMVCEERNRTVTLNCNHFVLCNTCALSQSECPYCQTPMNTM</sequence>
<evidence type="ECO:0000313" key="2">
    <source>
        <dbReference type="Proteomes" id="UP001056778"/>
    </source>
</evidence>
<gene>
    <name evidence="1" type="ORF">MML48_8g00021829</name>
</gene>